<organism evidence="3 4">
    <name type="scientific">Denticeps clupeoides</name>
    <name type="common">denticle herring</name>
    <dbReference type="NCBI Taxonomy" id="299321"/>
    <lineage>
        <taxon>Eukaryota</taxon>
        <taxon>Metazoa</taxon>
        <taxon>Chordata</taxon>
        <taxon>Craniata</taxon>
        <taxon>Vertebrata</taxon>
        <taxon>Euteleostomi</taxon>
        <taxon>Actinopterygii</taxon>
        <taxon>Neopterygii</taxon>
        <taxon>Teleostei</taxon>
        <taxon>Clupei</taxon>
        <taxon>Clupeiformes</taxon>
        <taxon>Denticipitoidei</taxon>
        <taxon>Denticipitidae</taxon>
        <taxon>Denticeps</taxon>
    </lineage>
</organism>
<dbReference type="GO" id="GO:0005886">
    <property type="term" value="C:plasma membrane"/>
    <property type="evidence" value="ECO:0007669"/>
    <property type="project" value="TreeGrafter"/>
</dbReference>
<dbReference type="GeneTree" id="ENSGT00940000165208"/>
<dbReference type="Pfam" id="PF13927">
    <property type="entry name" value="Ig_3"/>
    <property type="match status" value="2"/>
</dbReference>
<keyword evidence="1" id="KW-0732">Signal</keyword>
<feature type="chain" id="PRO_5044283722" description="Ig-like domain-containing protein" evidence="1">
    <location>
        <begin position="23"/>
        <end position="264"/>
    </location>
</feature>
<reference evidence="3" key="2">
    <citation type="submission" date="2025-08" db="UniProtKB">
        <authorList>
            <consortium name="Ensembl"/>
        </authorList>
    </citation>
    <scope>IDENTIFICATION</scope>
</reference>
<dbReference type="InterPro" id="IPR013783">
    <property type="entry name" value="Ig-like_fold"/>
</dbReference>
<dbReference type="GO" id="GO:0098636">
    <property type="term" value="C:protein complex involved in cell adhesion"/>
    <property type="evidence" value="ECO:0007669"/>
    <property type="project" value="TreeGrafter"/>
</dbReference>
<dbReference type="GO" id="GO:0007159">
    <property type="term" value="P:leukocyte cell-cell adhesion"/>
    <property type="evidence" value="ECO:0007669"/>
    <property type="project" value="TreeGrafter"/>
</dbReference>
<dbReference type="SMART" id="SM00409">
    <property type="entry name" value="IG"/>
    <property type="match status" value="2"/>
</dbReference>
<proteinExistence type="predicted"/>
<dbReference type="InterPro" id="IPR036179">
    <property type="entry name" value="Ig-like_dom_sf"/>
</dbReference>
<name>A0AAY4C7J1_9TELE</name>
<sequence length="264" mass="29054">MDAVTLFATFSLLLGLFKSAETVTVSTSKASVVAHENSNAVLSCEFKTEKDPHPRIEWKKKGKDVAFVYFDGKFRDAYAKRASIDGATVTLQSVTQKDSGVYRCEVTARLDHVPLGEVDIALNVLVPPHTPSCEIPATAVSGLAAELHCRDEHSIPAATYSWYKDNRPLTSRPDAHYSLDPQKGSLKFKTVSKFDAGRYRCESSNGVGAPKSCAGQDMKVIESRYRGVRGRLRGGHGPRHSGGPRFSRRILLPLRSYIGHKRGY</sequence>
<dbReference type="SMART" id="SM00406">
    <property type="entry name" value="IGv"/>
    <property type="match status" value="1"/>
</dbReference>
<reference evidence="3" key="3">
    <citation type="submission" date="2025-09" db="UniProtKB">
        <authorList>
            <consortium name="Ensembl"/>
        </authorList>
    </citation>
    <scope>IDENTIFICATION</scope>
</reference>
<evidence type="ECO:0000313" key="3">
    <source>
        <dbReference type="Ensembl" id="ENSDCDP00010029145.1"/>
    </source>
</evidence>
<dbReference type="GO" id="GO:0009986">
    <property type="term" value="C:cell surface"/>
    <property type="evidence" value="ECO:0007669"/>
    <property type="project" value="TreeGrafter"/>
</dbReference>
<evidence type="ECO:0000313" key="4">
    <source>
        <dbReference type="Proteomes" id="UP000694580"/>
    </source>
</evidence>
<dbReference type="AlphaFoldDB" id="A0AAY4C7J1"/>
<feature type="domain" description="Ig-like" evidence="2">
    <location>
        <begin position="21"/>
        <end position="121"/>
    </location>
</feature>
<reference evidence="3 4" key="1">
    <citation type="submission" date="2020-06" db="EMBL/GenBank/DDBJ databases">
        <authorList>
            <consortium name="Wellcome Sanger Institute Data Sharing"/>
        </authorList>
    </citation>
    <scope>NUCLEOTIDE SEQUENCE [LARGE SCALE GENOMIC DNA]</scope>
</reference>
<dbReference type="Proteomes" id="UP000694580">
    <property type="component" value="Chromosome 9"/>
</dbReference>
<feature type="domain" description="Ig-like" evidence="2">
    <location>
        <begin position="128"/>
        <end position="222"/>
    </location>
</feature>
<keyword evidence="4" id="KW-1185">Reference proteome</keyword>
<dbReference type="SUPFAM" id="SSF48726">
    <property type="entry name" value="Immunoglobulin"/>
    <property type="match status" value="2"/>
</dbReference>
<dbReference type="Ensembl" id="ENSDCDT00010035934.1">
    <property type="protein sequence ID" value="ENSDCDP00010029145.1"/>
    <property type="gene ID" value="ENSDCDG00010018357.1"/>
</dbReference>
<dbReference type="PANTHER" id="PTHR44663">
    <property type="entry name" value="JUNCTIONAL ADHESION MOLECULE B"/>
    <property type="match status" value="1"/>
</dbReference>
<dbReference type="InterPro" id="IPR042625">
    <property type="entry name" value="JAM2"/>
</dbReference>
<dbReference type="InterPro" id="IPR003598">
    <property type="entry name" value="Ig_sub2"/>
</dbReference>
<evidence type="ECO:0000259" key="2">
    <source>
        <dbReference type="PROSITE" id="PS50835"/>
    </source>
</evidence>
<evidence type="ECO:0000256" key="1">
    <source>
        <dbReference type="SAM" id="SignalP"/>
    </source>
</evidence>
<dbReference type="GO" id="GO:0070160">
    <property type="term" value="C:tight junction"/>
    <property type="evidence" value="ECO:0007669"/>
    <property type="project" value="TreeGrafter"/>
</dbReference>
<dbReference type="PANTHER" id="PTHR44663:SF1">
    <property type="entry name" value="JUNCTIONAL ADHESION MOLECULE 2 PRECURSOR"/>
    <property type="match status" value="1"/>
</dbReference>
<dbReference type="Gene3D" id="2.60.40.10">
    <property type="entry name" value="Immunoglobulins"/>
    <property type="match status" value="2"/>
</dbReference>
<feature type="signal peptide" evidence="1">
    <location>
        <begin position="1"/>
        <end position="22"/>
    </location>
</feature>
<gene>
    <name evidence="3" type="primary">jam2b</name>
</gene>
<dbReference type="SMART" id="SM00408">
    <property type="entry name" value="IGc2"/>
    <property type="match status" value="2"/>
</dbReference>
<dbReference type="InterPro" id="IPR003599">
    <property type="entry name" value="Ig_sub"/>
</dbReference>
<dbReference type="InterPro" id="IPR007110">
    <property type="entry name" value="Ig-like_dom"/>
</dbReference>
<dbReference type="InterPro" id="IPR013106">
    <property type="entry name" value="Ig_V-set"/>
</dbReference>
<dbReference type="PROSITE" id="PS50835">
    <property type="entry name" value="IG_LIKE"/>
    <property type="match status" value="2"/>
</dbReference>
<accession>A0AAY4C7J1</accession>
<protein>
    <recommendedName>
        <fullName evidence="2">Ig-like domain-containing protein</fullName>
    </recommendedName>
</protein>